<feature type="region of interest" description="Disordered" evidence="1">
    <location>
        <begin position="714"/>
        <end position="752"/>
    </location>
</feature>
<keyword evidence="2" id="KW-1133">Transmembrane helix</keyword>
<comment type="caution">
    <text evidence="3">The sequence shown here is derived from an EMBL/GenBank/DDBJ whole genome shotgun (WGS) entry which is preliminary data.</text>
</comment>
<proteinExistence type="predicted"/>
<feature type="region of interest" description="Disordered" evidence="1">
    <location>
        <begin position="463"/>
        <end position="507"/>
    </location>
</feature>
<feature type="transmembrane region" description="Helical" evidence="2">
    <location>
        <begin position="128"/>
        <end position="153"/>
    </location>
</feature>
<gene>
    <name evidence="3" type="ORF">PIIN_09171</name>
</gene>
<feature type="region of interest" description="Disordered" evidence="1">
    <location>
        <begin position="893"/>
        <end position="945"/>
    </location>
</feature>
<feature type="compositionally biased region" description="Polar residues" evidence="1">
    <location>
        <begin position="484"/>
        <end position="502"/>
    </location>
</feature>
<reference evidence="3 4" key="1">
    <citation type="journal article" date="2011" name="PLoS Pathog.">
        <title>Endophytic Life Strategies Decoded by Genome and Transcriptome Analyses of the Mutualistic Root Symbiont Piriformospora indica.</title>
        <authorList>
            <person name="Zuccaro A."/>
            <person name="Lahrmann U."/>
            <person name="Guldener U."/>
            <person name="Langen G."/>
            <person name="Pfiffi S."/>
            <person name="Biedenkopf D."/>
            <person name="Wong P."/>
            <person name="Samans B."/>
            <person name="Grimm C."/>
            <person name="Basiewicz M."/>
            <person name="Murat C."/>
            <person name="Martin F."/>
            <person name="Kogel K.H."/>
        </authorList>
    </citation>
    <scope>NUCLEOTIDE SEQUENCE [LARGE SCALE GENOMIC DNA]</scope>
    <source>
        <strain evidence="3 4">DSM 11827</strain>
    </source>
</reference>
<evidence type="ECO:0000256" key="2">
    <source>
        <dbReference type="SAM" id="Phobius"/>
    </source>
</evidence>
<feature type="transmembrane region" description="Helical" evidence="2">
    <location>
        <begin position="20"/>
        <end position="39"/>
    </location>
</feature>
<feature type="region of interest" description="Disordered" evidence="1">
    <location>
        <begin position="602"/>
        <end position="671"/>
    </location>
</feature>
<keyword evidence="2" id="KW-0812">Transmembrane</keyword>
<keyword evidence="2" id="KW-0472">Membrane</keyword>
<dbReference type="AlphaFoldDB" id="G4TV44"/>
<organism evidence="3 4">
    <name type="scientific">Serendipita indica (strain DSM 11827)</name>
    <name type="common">Root endophyte fungus</name>
    <name type="synonym">Piriformospora indica</name>
    <dbReference type="NCBI Taxonomy" id="1109443"/>
    <lineage>
        <taxon>Eukaryota</taxon>
        <taxon>Fungi</taxon>
        <taxon>Dikarya</taxon>
        <taxon>Basidiomycota</taxon>
        <taxon>Agaricomycotina</taxon>
        <taxon>Agaricomycetes</taxon>
        <taxon>Sebacinales</taxon>
        <taxon>Serendipitaceae</taxon>
        <taxon>Serendipita</taxon>
    </lineage>
</organism>
<dbReference type="HOGENOM" id="CLU_288869_0_0_1"/>
<dbReference type="EMBL" id="CAFZ01000410">
    <property type="protein sequence ID" value="CCA75187.1"/>
    <property type="molecule type" value="Genomic_DNA"/>
</dbReference>
<feature type="compositionally biased region" description="Low complexity" evidence="1">
    <location>
        <begin position="527"/>
        <end position="547"/>
    </location>
</feature>
<accession>G4TV44</accession>
<feature type="transmembrane region" description="Helical" evidence="2">
    <location>
        <begin position="89"/>
        <end position="108"/>
    </location>
</feature>
<feature type="region of interest" description="Disordered" evidence="1">
    <location>
        <begin position="527"/>
        <end position="587"/>
    </location>
</feature>
<feature type="compositionally biased region" description="Low complexity" evidence="1">
    <location>
        <begin position="616"/>
        <end position="626"/>
    </location>
</feature>
<evidence type="ECO:0000313" key="4">
    <source>
        <dbReference type="Proteomes" id="UP000007148"/>
    </source>
</evidence>
<sequence length="1063" mass="115561">MSSVCLSLVANLRCTGLRPQQTIGILVPPIVELVAIFPLIYSQREQGRSHYLLISESFFYLILCILDFVSKSTDSIAKSLDTFSVVDRLIGGFSAIPILLYTIFLYVLARRFFIPVIPKRFHSGVKVLLLVLIPTILALIEFGSLIGITYTVVEKPTRELAVRFESTLAKTVWTLFGSAGLAIFILYQFITFLLASFRTFRHFIQNSSSTFAITRSEREKVERGRSLRGLGWLLAGIKLGAIEVLIGYIPNGFEQSLSRRLLRLLARAMLAWGVYKGLDESASLTMFRVGSIDSFESLPPRKIPVNPESIRPRIGAPLADTFAKMSPTATSFHTRKNAPNAMKGISAFDVSFVDEKGVGSSRSPPGPSGLRYAANAATLPTTIVPAMVAQSLVSPITSKATFPKQTVTPPPPGLQTRSRSSPGLDAKRVTVTYDGRAAPILDVRFSAQLLGNASQLIKRVGQESSASSVESSGEEKTTRPALSRSKSSPSIATAAHSKNSPAKTLPPLVKMAASSTSDLLMPAMVRTTASKPTSRSRSRSLSAKSTTPTSELRNPFADSYEILLPSSQESGILRPRQEGLGSSDSTDDSLVAVHRLSRKFPPIPANAMTVPMPQAESPSDESPLRSSSRRKPPPSLTSLTTGGNNKSSKLTKQGGRPRSLSQPNAAAPQHRNFMPEMVETPKRQHAAGELSPATSLDQDVAMRTRRRVRNYLNNVSPRTSVADGDSANPGEQWVALPPQPPFSGKKGHRHSKSLGSLANRTATTANTPITPFSGGPPMTSGSRAETKATSIMSPGTGRFRKEEMASPSTVYTRESVYTTDEEDGAYTASLPVERPLGRIARRALGIEQFLDEERERSQDGHSDVQMHVRRPENVPVDVEDIPEYRASNIVFTPPSTMRRRPRSDIDPAFGSIPLPSKSSRKQRERKQNAIMEEPEAPLQRSLTTVEDPETRKAFALAWKHAAPNANVASPKAAAGLKTVNSVSAKTTPTPVHRKVLSGQSMRVDEGHVESLDVLVTSPLPISPSPMAGFGRMRGSTFIVANNDRELVKQSRKAHVMSVDSDVY</sequence>
<feature type="region of interest" description="Disordered" evidence="1">
    <location>
        <begin position="764"/>
        <end position="816"/>
    </location>
</feature>
<dbReference type="eggNOG" id="ENOG502SKBB">
    <property type="taxonomic scope" value="Eukaryota"/>
</dbReference>
<dbReference type="STRING" id="1109443.G4TV44"/>
<feature type="compositionally biased region" description="Polar residues" evidence="1">
    <location>
        <begin position="779"/>
        <end position="793"/>
    </location>
</feature>
<name>G4TV44_SERID</name>
<feature type="transmembrane region" description="Helical" evidence="2">
    <location>
        <begin position="230"/>
        <end position="249"/>
    </location>
</feature>
<protein>
    <submittedName>
        <fullName evidence="3">Uncharacterized protein</fullName>
    </submittedName>
</protein>
<feature type="compositionally biased region" description="Polar residues" evidence="1">
    <location>
        <begin position="640"/>
        <end position="651"/>
    </location>
</feature>
<dbReference type="OrthoDB" id="3267547at2759"/>
<feature type="region of interest" description="Disordered" evidence="1">
    <location>
        <begin position="401"/>
        <end position="426"/>
    </location>
</feature>
<evidence type="ECO:0000313" key="3">
    <source>
        <dbReference type="EMBL" id="CCA75187.1"/>
    </source>
</evidence>
<keyword evidence="4" id="KW-1185">Reference proteome</keyword>
<dbReference type="Proteomes" id="UP000007148">
    <property type="component" value="Unassembled WGS sequence"/>
</dbReference>
<feature type="compositionally biased region" description="Polar residues" evidence="1">
    <location>
        <begin position="806"/>
        <end position="816"/>
    </location>
</feature>
<feature type="transmembrane region" description="Helical" evidence="2">
    <location>
        <begin position="51"/>
        <end position="69"/>
    </location>
</feature>
<evidence type="ECO:0000256" key="1">
    <source>
        <dbReference type="SAM" id="MobiDB-lite"/>
    </source>
</evidence>
<feature type="transmembrane region" description="Helical" evidence="2">
    <location>
        <begin position="173"/>
        <end position="195"/>
    </location>
</feature>
<dbReference type="InParanoid" id="G4TV44"/>